<protein>
    <submittedName>
        <fullName evidence="6">Uncharacterized protein</fullName>
    </submittedName>
</protein>
<organism evidence="6 7">
    <name type="scientific">Owenia fusiformis</name>
    <name type="common">Polychaete worm</name>
    <dbReference type="NCBI Taxonomy" id="6347"/>
    <lineage>
        <taxon>Eukaryota</taxon>
        <taxon>Metazoa</taxon>
        <taxon>Spiralia</taxon>
        <taxon>Lophotrochozoa</taxon>
        <taxon>Annelida</taxon>
        <taxon>Polychaeta</taxon>
        <taxon>Sedentaria</taxon>
        <taxon>Canalipalpata</taxon>
        <taxon>Sabellida</taxon>
        <taxon>Oweniida</taxon>
        <taxon>Oweniidae</taxon>
        <taxon>Owenia</taxon>
    </lineage>
</organism>
<comment type="similarity">
    <text evidence="2">Belongs to the Stoned B family.</text>
</comment>
<sequence>MLSDQNEAPGGESDLEPLAGKAEEKKPKFIEHREPTKSKGVLKKHIFKKKKKKVDPDEELKNIATTLGQITSEKPDEESEEWKAFQEMQNRISGSVQLAKEKVEVLKSTESEIKEAVEKTQDYVVPSWEDFDREKRENKGEVEDIKIPELPPIAPLPMIKTIPEQPRGQQMKVEPTKKMPPKKPDPPKAMPPKKPAPPKVIPKVVPADIQGDEELNLELRIVESGDEEEKVKEEDPFDDEFLNLSQRSVPDEGNKDAFSLSGSGGGTDLPGVHAPVKTMTSLEKELLGLSVEEPVADNSGTAKSTVDSIVDDFLGISSTTQPLQPSKPIIGDDLFGLSHKEKVEADLQETALTPALLPQPAVINPILASPIHVADPGDIFSSASDATQKAAEPGDLFGEPLEPTKVESTVDPFTVNLDKIQKEQEQKVEDDFDPRALDDDDELDFDPRSEKDLPKDLAVSTKPTEAVWGDSASEEPGEFKAHLLESEKAMEQAQQAAEEAGALLEQPKRNPFLSEDSGFSSSNPFSANTDMESMFPDSGFNASVSKAKEPTTGEVDPFLCLMGNNDTSKPAADFETIAEGDDAFDPFQTITDDGEPHMPGFSSFNADSFDLGMNDTSKDTDKNKSDNVTAPVSDNVAPVDNLIDIPGLAPVVKDTPKSAEPSPTTIPKVDNKPHSKKEEAKQEEPKKEVQSVEKQDNKYEVKKEHIIPRRRTVAPPSPKIIKPEIIPVPRKRAKDIDITAPKEVTIKPLDTTTAEALPIAPALPPPPTPIIEEYSTSDDSSPEKSPKKSCSFDGTPNLEYEAIAKEIEEIDKAKPVKERRNSETYEDDYDELEKLEPLPPYHPKFEGEGWSLLMRIGKKKMTKERAWRPCFVRLIENQGRFTLRVFNTEEEKHPLHEVQLAPNFNMSDVKLQYYDDYGKIHIFKLYSVTYKERVGFKAERLAPSQIKANFQTFKKAVMRHPKTTDLIDHSKVKTELFKFGCKDRPMICSLVQEIEDALMKVVATRGSPQTYIKDECNAEIWDEYEGTVDKSGHIENQKGRVRIFYKAFINDHPKVELGINDKRRRGKEVVRRKDIVPVKTDEWIRIETPEFHNCVDMKEWNENQMIIFTPLDAIESELMRFRVRPKQNFQLPLQVRVQMVVKERHVEIRSDVIVPGYFNMKRKHSQVPCEDIMIRFPLPEAWIYLFRTEKHFRYGTVKSIRKKPGKIKGLDRLAQMAQGLFNYGSIMEVSTGQAKYEHIYRSIVWRISRLPELNQGAYKEHIFILRLDLGPHDIMPETYEQYAEVEFTMPNTTVSKCAVRSIAVEGPDDPPEKWVNYLSKYEYKVEIEFKTGDTPEDVPAYAITPTSPTEKKEVPEYPEYNPDEPDDSSSSDED</sequence>
<dbReference type="GO" id="GO:0006897">
    <property type="term" value="P:endocytosis"/>
    <property type="evidence" value="ECO:0007669"/>
    <property type="project" value="UniProtKB-KW"/>
</dbReference>
<feature type="compositionally biased region" description="Basic and acidic residues" evidence="5">
    <location>
        <begin position="423"/>
        <end position="437"/>
    </location>
</feature>
<feature type="region of interest" description="Disordered" evidence="5">
    <location>
        <begin position="423"/>
        <end position="532"/>
    </location>
</feature>
<accession>A0A8J1U5T2</accession>
<keyword evidence="3" id="KW-0963">Cytoplasm</keyword>
<dbReference type="EMBL" id="CAIIXF020000008">
    <property type="protein sequence ID" value="CAH1791265.1"/>
    <property type="molecule type" value="Genomic_DNA"/>
</dbReference>
<name>A0A8J1U5T2_OWEFU</name>
<dbReference type="Gene3D" id="2.60.40.1170">
    <property type="entry name" value="Mu homology domain, subdomain B"/>
    <property type="match status" value="1"/>
</dbReference>
<feature type="region of interest" description="Disordered" evidence="5">
    <location>
        <begin position="1334"/>
        <end position="1374"/>
    </location>
</feature>
<evidence type="ECO:0000313" key="7">
    <source>
        <dbReference type="Proteomes" id="UP000749559"/>
    </source>
</evidence>
<feature type="region of interest" description="Disordered" evidence="5">
    <location>
        <begin position="584"/>
        <end position="726"/>
    </location>
</feature>
<feature type="compositionally biased region" description="Basic residues" evidence="5">
    <location>
        <begin position="40"/>
        <end position="53"/>
    </location>
</feature>
<dbReference type="GO" id="GO:0005737">
    <property type="term" value="C:cytoplasm"/>
    <property type="evidence" value="ECO:0007669"/>
    <property type="project" value="UniProtKB-SubCell"/>
</dbReference>
<keyword evidence="4" id="KW-0254">Endocytosis</keyword>
<feature type="compositionally biased region" description="Basic and acidic residues" evidence="5">
    <location>
        <begin position="477"/>
        <end position="490"/>
    </location>
</feature>
<feature type="region of interest" description="Disordered" evidence="5">
    <location>
        <begin position="132"/>
        <end position="209"/>
    </location>
</feature>
<reference evidence="6" key="1">
    <citation type="submission" date="2022-03" db="EMBL/GenBank/DDBJ databases">
        <authorList>
            <person name="Martin C."/>
        </authorList>
    </citation>
    <scope>NUCLEOTIDE SEQUENCE</scope>
</reference>
<dbReference type="InterPro" id="IPR012320">
    <property type="entry name" value="SHD_dom"/>
</dbReference>
<feature type="compositionally biased region" description="Low complexity" evidence="5">
    <location>
        <begin position="491"/>
        <end position="505"/>
    </location>
</feature>
<feature type="region of interest" description="Disordered" evidence="5">
    <location>
        <begin position="221"/>
        <end position="274"/>
    </location>
</feature>
<feature type="region of interest" description="Disordered" evidence="5">
    <location>
        <begin position="755"/>
        <end position="795"/>
    </location>
</feature>
<gene>
    <name evidence="6" type="ORF">OFUS_LOCUS16366</name>
</gene>
<evidence type="ECO:0000256" key="2">
    <source>
        <dbReference type="ARBA" id="ARBA00005579"/>
    </source>
</evidence>
<comment type="caution">
    <text evidence="6">The sequence shown here is derived from an EMBL/GenBank/DDBJ whole genome shotgun (WGS) entry which is preliminary data.</text>
</comment>
<feature type="compositionally biased region" description="Basic and acidic residues" evidence="5">
    <location>
        <begin position="669"/>
        <end position="707"/>
    </location>
</feature>
<proteinExistence type="inferred from homology"/>
<dbReference type="Proteomes" id="UP000749559">
    <property type="component" value="Unassembled WGS sequence"/>
</dbReference>
<keyword evidence="7" id="KW-1185">Reference proteome</keyword>
<dbReference type="Pfam" id="PF00928">
    <property type="entry name" value="Adap_comp_sub"/>
    <property type="match status" value="1"/>
</dbReference>
<evidence type="ECO:0000256" key="5">
    <source>
        <dbReference type="SAM" id="MobiDB-lite"/>
    </source>
</evidence>
<dbReference type="InterPro" id="IPR050431">
    <property type="entry name" value="Adaptor_comp_med_subunit"/>
</dbReference>
<feature type="compositionally biased region" description="Basic and acidic residues" evidence="5">
    <location>
        <begin position="21"/>
        <end position="37"/>
    </location>
</feature>
<dbReference type="SUPFAM" id="SSF49447">
    <property type="entry name" value="Second domain of Mu2 adaptin subunit (ap50) of ap2 adaptor"/>
    <property type="match status" value="1"/>
</dbReference>
<dbReference type="PANTHER" id="PTHR10529">
    <property type="entry name" value="AP COMPLEX SUBUNIT MU"/>
    <property type="match status" value="1"/>
</dbReference>
<dbReference type="InterPro" id="IPR036168">
    <property type="entry name" value="AP2_Mu_C_sf"/>
</dbReference>
<evidence type="ECO:0000256" key="3">
    <source>
        <dbReference type="ARBA" id="ARBA00022490"/>
    </source>
</evidence>
<evidence type="ECO:0000256" key="1">
    <source>
        <dbReference type="ARBA" id="ARBA00004496"/>
    </source>
</evidence>
<dbReference type="PROSITE" id="PS51072">
    <property type="entry name" value="MHD"/>
    <property type="match status" value="1"/>
</dbReference>
<feature type="compositionally biased region" description="Low complexity" evidence="5">
    <location>
        <begin position="770"/>
        <end position="779"/>
    </location>
</feature>
<dbReference type="FunFam" id="2.60.40.1170:FF:000022">
    <property type="entry name" value="AP-1 complex subunit mu"/>
    <property type="match status" value="1"/>
</dbReference>
<feature type="region of interest" description="Disordered" evidence="5">
    <location>
        <begin position="385"/>
        <end position="410"/>
    </location>
</feature>
<comment type="subcellular location">
    <subcellularLocation>
        <location evidence="1">Cytoplasm</location>
    </subcellularLocation>
</comment>
<feature type="compositionally biased region" description="Basic and acidic residues" evidence="5">
    <location>
        <begin position="445"/>
        <end position="455"/>
    </location>
</feature>
<evidence type="ECO:0000313" key="6">
    <source>
        <dbReference type="EMBL" id="CAH1791265.1"/>
    </source>
</evidence>
<feature type="compositionally biased region" description="Pro residues" evidence="5">
    <location>
        <begin position="187"/>
        <end position="200"/>
    </location>
</feature>
<dbReference type="OrthoDB" id="10063141at2759"/>
<feature type="compositionally biased region" description="Basic and acidic residues" evidence="5">
    <location>
        <begin position="616"/>
        <end position="625"/>
    </location>
</feature>
<dbReference type="PROSITE" id="PS51070">
    <property type="entry name" value="SHD"/>
    <property type="match status" value="1"/>
</dbReference>
<evidence type="ECO:0000256" key="4">
    <source>
        <dbReference type="ARBA" id="ARBA00022583"/>
    </source>
</evidence>
<feature type="compositionally biased region" description="Acidic residues" evidence="5">
    <location>
        <begin position="1361"/>
        <end position="1374"/>
    </location>
</feature>
<feature type="region of interest" description="Disordered" evidence="5">
    <location>
        <begin position="1"/>
        <end position="56"/>
    </location>
</feature>
<feature type="compositionally biased region" description="Basic and acidic residues" evidence="5">
    <location>
        <begin position="132"/>
        <end position="147"/>
    </location>
</feature>
<feature type="compositionally biased region" description="Polar residues" evidence="5">
    <location>
        <begin position="517"/>
        <end position="531"/>
    </location>
</feature>
<feature type="compositionally biased region" description="Basic and acidic residues" evidence="5">
    <location>
        <begin position="174"/>
        <end position="186"/>
    </location>
</feature>
<dbReference type="InterPro" id="IPR028565">
    <property type="entry name" value="MHD"/>
</dbReference>